<dbReference type="InParanoid" id="A2FH01"/>
<evidence type="ECO:0000256" key="5">
    <source>
        <dbReference type="ARBA" id="ARBA00023273"/>
    </source>
</evidence>
<evidence type="ECO:0000313" key="10">
    <source>
        <dbReference type="Proteomes" id="UP000001542"/>
    </source>
</evidence>
<feature type="domain" description="HYDIN/VesB/CFA65-like Ig-like" evidence="8">
    <location>
        <begin position="8"/>
        <end position="87"/>
    </location>
</feature>
<evidence type="ECO:0000259" key="8">
    <source>
        <dbReference type="Pfam" id="PF22544"/>
    </source>
</evidence>
<name>A2FH01_TRIV3</name>
<evidence type="ECO:0000259" key="7">
    <source>
        <dbReference type="Pfam" id="PF22066"/>
    </source>
</evidence>
<evidence type="ECO:0008006" key="11">
    <source>
        <dbReference type="Google" id="ProtNLM"/>
    </source>
</evidence>
<evidence type="ECO:0000256" key="4">
    <source>
        <dbReference type="ARBA" id="ARBA00023069"/>
    </source>
</evidence>
<feature type="region of interest" description="Disordered" evidence="6">
    <location>
        <begin position="377"/>
        <end position="400"/>
    </location>
</feature>
<keyword evidence="4" id="KW-0969">Cilium</keyword>
<dbReference type="GO" id="GO:0090222">
    <property type="term" value="P:centrosome-templated microtubule nucleation"/>
    <property type="evidence" value="ECO:0007669"/>
    <property type="project" value="InterPro"/>
</dbReference>
<dbReference type="KEGG" id="tva:4753577"/>
<feature type="compositionally biased region" description="Low complexity" evidence="6">
    <location>
        <begin position="377"/>
        <end position="386"/>
    </location>
</feature>
<reference evidence="9" key="2">
    <citation type="journal article" date="2007" name="Science">
        <title>Draft genome sequence of the sexually transmitted pathogen Trichomonas vaginalis.</title>
        <authorList>
            <person name="Carlton J.M."/>
            <person name="Hirt R.P."/>
            <person name="Silva J.C."/>
            <person name="Delcher A.L."/>
            <person name="Schatz M."/>
            <person name="Zhao Q."/>
            <person name="Wortman J.R."/>
            <person name="Bidwell S.L."/>
            <person name="Alsmark U.C.M."/>
            <person name="Besteiro S."/>
            <person name="Sicheritz-Ponten T."/>
            <person name="Noel C.J."/>
            <person name="Dacks J.B."/>
            <person name="Foster P.G."/>
            <person name="Simillion C."/>
            <person name="Van de Peer Y."/>
            <person name="Miranda-Saavedra D."/>
            <person name="Barton G.J."/>
            <person name="Westrop G.D."/>
            <person name="Mueller S."/>
            <person name="Dessi D."/>
            <person name="Fiori P.L."/>
            <person name="Ren Q."/>
            <person name="Paulsen I."/>
            <person name="Zhang H."/>
            <person name="Bastida-Corcuera F.D."/>
            <person name="Simoes-Barbosa A."/>
            <person name="Brown M.T."/>
            <person name="Hayes R.D."/>
            <person name="Mukherjee M."/>
            <person name="Okumura C.Y."/>
            <person name="Schneider R."/>
            <person name="Smith A.J."/>
            <person name="Vanacova S."/>
            <person name="Villalvazo M."/>
            <person name="Haas B.J."/>
            <person name="Pertea M."/>
            <person name="Feldblyum T.V."/>
            <person name="Utterback T.R."/>
            <person name="Shu C.L."/>
            <person name="Osoegawa K."/>
            <person name="de Jong P.J."/>
            <person name="Hrdy I."/>
            <person name="Horvathova L."/>
            <person name="Zubacova Z."/>
            <person name="Dolezal P."/>
            <person name="Malik S.B."/>
            <person name="Logsdon J.M. Jr."/>
            <person name="Henze K."/>
            <person name="Gupta A."/>
            <person name="Wang C.C."/>
            <person name="Dunne R.L."/>
            <person name="Upcroft J.A."/>
            <person name="Upcroft P."/>
            <person name="White O."/>
            <person name="Salzberg S.L."/>
            <person name="Tang P."/>
            <person name="Chiu C.-H."/>
            <person name="Lee Y.-S."/>
            <person name="Embley T.M."/>
            <person name="Coombs G.H."/>
            <person name="Mottram J.C."/>
            <person name="Tachezy J."/>
            <person name="Fraser-Liggett C.M."/>
            <person name="Johnson P.J."/>
        </authorList>
    </citation>
    <scope>NUCLEOTIDE SEQUENCE [LARGE SCALE GENOMIC DNA]</scope>
    <source>
        <strain evidence="9">G3</strain>
    </source>
</reference>
<dbReference type="Pfam" id="PF22544">
    <property type="entry name" value="HYDIN_VesB_CFA65-like_Ig"/>
    <property type="match status" value="1"/>
</dbReference>
<keyword evidence="5" id="KW-0966">Cell projection</keyword>
<dbReference type="GO" id="GO:0090307">
    <property type="term" value="P:mitotic spindle assembly"/>
    <property type="evidence" value="ECO:0000318"/>
    <property type="project" value="GO_Central"/>
</dbReference>
<comment type="subcellular location">
    <subcellularLocation>
        <location evidence="1">Cell projection</location>
        <location evidence="1">Cilium</location>
    </subcellularLocation>
    <subcellularLocation>
        <location evidence="2">Cytoplasm</location>
    </subcellularLocation>
</comment>
<dbReference type="Gene3D" id="2.60.40.10">
    <property type="entry name" value="Immunoglobulins"/>
    <property type="match status" value="3"/>
</dbReference>
<keyword evidence="10" id="KW-1185">Reference proteome</keyword>
<proteinExistence type="predicted"/>
<keyword evidence="3" id="KW-0963">Cytoplasm</keyword>
<evidence type="ECO:0000256" key="2">
    <source>
        <dbReference type="ARBA" id="ARBA00004496"/>
    </source>
</evidence>
<protein>
    <recommendedName>
        <fullName evidence="11">Abnormal spindle-like microcephaly-associated protein ASH domain-containing protein</fullName>
    </recommendedName>
</protein>
<dbReference type="PANTHER" id="PTHR16029:SF11">
    <property type="entry name" value="CENTROSOMAL PROTEIN OF 192 KDA"/>
    <property type="match status" value="1"/>
</dbReference>
<dbReference type="GO" id="GO:0000242">
    <property type="term" value="C:pericentriolar material"/>
    <property type="evidence" value="ECO:0000318"/>
    <property type="project" value="GO_Central"/>
</dbReference>
<evidence type="ECO:0000256" key="1">
    <source>
        <dbReference type="ARBA" id="ARBA00004138"/>
    </source>
</evidence>
<evidence type="ECO:0000313" key="9">
    <source>
        <dbReference type="EMBL" id="EAX95814.1"/>
    </source>
</evidence>
<dbReference type="EMBL" id="DS113787">
    <property type="protein sequence ID" value="EAX95814.1"/>
    <property type="molecule type" value="Genomic_DNA"/>
</dbReference>
<dbReference type="GO" id="GO:0005929">
    <property type="term" value="C:cilium"/>
    <property type="evidence" value="ECO:0007669"/>
    <property type="project" value="UniProtKB-SubCell"/>
</dbReference>
<dbReference type="GO" id="GO:0005737">
    <property type="term" value="C:cytoplasm"/>
    <property type="evidence" value="ECO:0000318"/>
    <property type="project" value="GO_Central"/>
</dbReference>
<dbReference type="Pfam" id="PF22066">
    <property type="entry name" value="Cep192_D8"/>
    <property type="match status" value="1"/>
</dbReference>
<dbReference type="SMR" id="A2FH01"/>
<dbReference type="GO" id="GO:0071539">
    <property type="term" value="P:protein localization to centrosome"/>
    <property type="evidence" value="ECO:0000318"/>
    <property type="project" value="GO_Central"/>
</dbReference>
<dbReference type="OrthoDB" id="10673105at2759"/>
<dbReference type="GO" id="GO:0005814">
    <property type="term" value="C:centriole"/>
    <property type="evidence" value="ECO:0000318"/>
    <property type="project" value="GO_Central"/>
</dbReference>
<dbReference type="GO" id="GO:0007098">
    <property type="term" value="P:centrosome cycle"/>
    <property type="evidence" value="ECO:0000318"/>
    <property type="project" value="GO_Central"/>
</dbReference>
<dbReference type="VEuPathDB" id="TrichDB:TVAGG3_0859240"/>
<dbReference type="InterPro" id="IPR054088">
    <property type="entry name" value="Cep192-like_D8"/>
</dbReference>
<dbReference type="InterPro" id="IPR053879">
    <property type="entry name" value="HYDIN_VesB_CFA65-like_Ig"/>
</dbReference>
<organism evidence="9 10">
    <name type="scientific">Trichomonas vaginalis (strain ATCC PRA-98 / G3)</name>
    <dbReference type="NCBI Taxonomy" id="412133"/>
    <lineage>
        <taxon>Eukaryota</taxon>
        <taxon>Metamonada</taxon>
        <taxon>Parabasalia</taxon>
        <taxon>Trichomonadida</taxon>
        <taxon>Trichomonadidae</taxon>
        <taxon>Trichomonas</taxon>
    </lineage>
</organism>
<dbReference type="InterPro" id="IPR013783">
    <property type="entry name" value="Ig-like_fold"/>
</dbReference>
<evidence type="ECO:0000256" key="3">
    <source>
        <dbReference type="ARBA" id="ARBA00022490"/>
    </source>
</evidence>
<dbReference type="AlphaFoldDB" id="A2FH01"/>
<dbReference type="InterPro" id="IPR039103">
    <property type="entry name" value="Spd-2/CEP192"/>
</dbReference>
<dbReference type="Proteomes" id="UP000001542">
    <property type="component" value="Unassembled WGS sequence"/>
</dbReference>
<dbReference type="PANTHER" id="PTHR16029">
    <property type="entry name" value="CENTROSOMAL PROTEIN OF 192 KDA"/>
    <property type="match status" value="1"/>
</dbReference>
<feature type="domain" description="Cep192-like" evidence="7">
    <location>
        <begin position="704"/>
        <end position="796"/>
    </location>
</feature>
<dbReference type="VEuPathDB" id="TrichDB:TVAG_375230"/>
<sequence length="797" mass="88464">MLQSFPEVTLIPDKINFPKTFPGKSVECKVLMGNSGIKPEEYTLSVTGDSEFTIPTNKITIPPGGTYAMLVSFKPTKIAVYNGAVIFEGRYPFSLTLTGHCVPSIFEIPPPHAKCWTFSPDETDQLIQFSNRDVSKTLSVAVQTNTNAFTIEPPAFDIQPLSTFSAKIHYDKTKSSVSNPMLSISCSQTEEMFEIPLQIGQKRETIKFNLGTTLVNRILKKEFKLMQEEQAPSVSWPFSIVSNGEKQNKLNFEFSSPKPGEFSTTVSMQDFDILLSAEAKEIPFSINVPDQFPKTPFTIFNRSKDILQIQLTGYGIHLQKNYVTIAPGEIAHVVCDENDVIQPGASLKLVWEHNGTIFTEEIPFKVTEATELNPSSIKSSSALKSSSESERTEISINRSTQSTKRLKANTHLVVFSGSSRRFPLKITSDLPVIISPPPFIRLPRNYKPNDPFNLKLHNEDSDIMYGFITIRTKLDEIRIPAIAMPCVSQLDIPESISINRIGNLSIKNYGKSTAYVNLQSQDAKTSKTDLIIKPGVTSQIEVQSEKDSEILVTSKEILTTKIEEFLEGKDTDDSKLNDVLQQCRTKDLKALCEYSTTTKTVKVLVSNESKKSNFSVSVDKLVFYGSDSQSFSLINMSSAPTRFQVTVSSPFISVDPLSGYVSPYSSLRFEVNALKKVDGEITIKIGGEVLKITTSCQEKSLVVSTSSSAINFPSCKPGTMRRASLKVSNKSSHKTFITAKCEAPFFCPFPEFEIDPMSYVLLPVHFTPQIEDSFNGLLTLETDSRTSVEVIVHGICC</sequence>
<dbReference type="GO" id="GO:0051298">
    <property type="term" value="P:centrosome duplication"/>
    <property type="evidence" value="ECO:0007669"/>
    <property type="project" value="InterPro"/>
</dbReference>
<reference evidence="9" key="1">
    <citation type="submission" date="2006-10" db="EMBL/GenBank/DDBJ databases">
        <authorList>
            <person name="Amadeo P."/>
            <person name="Zhao Q."/>
            <person name="Wortman J."/>
            <person name="Fraser-Liggett C."/>
            <person name="Carlton J."/>
        </authorList>
    </citation>
    <scope>NUCLEOTIDE SEQUENCE</scope>
    <source>
        <strain evidence="9">G3</strain>
    </source>
</reference>
<gene>
    <name evidence="9" type="ORF">TVAG_375230</name>
</gene>
<accession>A2FH01</accession>
<evidence type="ECO:0000256" key="6">
    <source>
        <dbReference type="SAM" id="MobiDB-lite"/>
    </source>
</evidence>
<dbReference type="RefSeq" id="XP_001308744.1">
    <property type="nucleotide sequence ID" value="XM_001308743.1"/>
</dbReference>